<feature type="region of interest" description="Disordered" evidence="2">
    <location>
        <begin position="996"/>
        <end position="1024"/>
    </location>
</feature>
<accession>A0A1Y4MW41</accession>
<feature type="domain" description="BIG2" evidence="3">
    <location>
        <begin position="1125"/>
        <end position="1208"/>
    </location>
</feature>
<evidence type="ECO:0000256" key="2">
    <source>
        <dbReference type="SAM" id="MobiDB-lite"/>
    </source>
</evidence>
<evidence type="ECO:0000313" key="5">
    <source>
        <dbReference type="EMBL" id="OUP68476.1"/>
    </source>
</evidence>
<organism evidence="5 6">
    <name type="scientific">Anaerotruncus colihominis</name>
    <dbReference type="NCBI Taxonomy" id="169435"/>
    <lineage>
        <taxon>Bacteria</taxon>
        <taxon>Bacillati</taxon>
        <taxon>Bacillota</taxon>
        <taxon>Clostridia</taxon>
        <taxon>Eubacteriales</taxon>
        <taxon>Oscillospiraceae</taxon>
        <taxon>Anaerotruncus</taxon>
    </lineage>
</organism>
<dbReference type="InterPro" id="IPR002508">
    <property type="entry name" value="MurNAc-LAA_cat"/>
</dbReference>
<evidence type="ECO:0008006" key="7">
    <source>
        <dbReference type="Google" id="ProtNLM"/>
    </source>
</evidence>
<dbReference type="AlphaFoldDB" id="A0A1Y4MW41"/>
<dbReference type="PANTHER" id="PTHR30404">
    <property type="entry name" value="N-ACETYLMURAMOYL-L-ALANINE AMIDASE"/>
    <property type="match status" value="1"/>
</dbReference>
<dbReference type="GO" id="GO:0009253">
    <property type="term" value="P:peptidoglycan catabolic process"/>
    <property type="evidence" value="ECO:0007669"/>
    <property type="project" value="InterPro"/>
</dbReference>
<feature type="region of interest" description="Disordered" evidence="2">
    <location>
        <begin position="40"/>
        <end position="119"/>
    </location>
</feature>
<dbReference type="CDD" id="cd02696">
    <property type="entry name" value="MurNAc-LAA"/>
    <property type="match status" value="1"/>
</dbReference>
<dbReference type="RefSeq" id="WP_087301950.1">
    <property type="nucleotide sequence ID" value="NZ_NFKP01000017.1"/>
</dbReference>
<feature type="compositionally biased region" description="Polar residues" evidence="2">
    <location>
        <begin position="69"/>
        <end position="80"/>
    </location>
</feature>
<dbReference type="Pfam" id="PF02368">
    <property type="entry name" value="Big_2"/>
    <property type="match status" value="1"/>
</dbReference>
<gene>
    <name evidence="5" type="ORF">B5F11_12920</name>
</gene>
<name>A0A1Y4MW41_9FIRM</name>
<dbReference type="GO" id="GO:0030288">
    <property type="term" value="C:outer membrane-bounded periplasmic space"/>
    <property type="evidence" value="ECO:0007669"/>
    <property type="project" value="TreeGrafter"/>
</dbReference>
<dbReference type="Proteomes" id="UP000196386">
    <property type="component" value="Unassembled WGS sequence"/>
</dbReference>
<feature type="compositionally biased region" description="Polar residues" evidence="2">
    <location>
        <begin position="105"/>
        <end position="114"/>
    </location>
</feature>
<dbReference type="SMART" id="SM00646">
    <property type="entry name" value="Ami_3"/>
    <property type="match status" value="1"/>
</dbReference>
<dbReference type="Gene3D" id="2.60.40.10">
    <property type="entry name" value="Immunoglobulins"/>
    <property type="match status" value="1"/>
</dbReference>
<keyword evidence="1" id="KW-0378">Hydrolase</keyword>
<dbReference type="SMART" id="SM00635">
    <property type="entry name" value="BID_2"/>
    <property type="match status" value="2"/>
</dbReference>
<dbReference type="PANTHER" id="PTHR30404:SF0">
    <property type="entry name" value="N-ACETYLMURAMOYL-L-ALANINE AMIDASE AMIC"/>
    <property type="match status" value="1"/>
</dbReference>
<dbReference type="InterPro" id="IPR008964">
    <property type="entry name" value="Invasin/intimin_cell_adhesion"/>
</dbReference>
<dbReference type="Gene3D" id="3.40.630.40">
    <property type="entry name" value="Zn-dependent exopeptidases"/>
    <property type="match status" value="1"/>
</dbReference>
<sequence>MFKDAPNRKKLILVLSAVFVSLTLLTGVLAYLSGPLTELARGPAQSEGSGPSASRPAGEQGTDGEISEQDGQTADSSQASVPPDVSAENPAPPDASSAPPDTAGETGTDSSDNGQADEPVYFNVPTEMRGVMISAGTDYLTNGTDVSAQELATQLDEALAAAQQLTMNTVIIDTQYGDSVLFESSALESAPLGLDVTEYLCAKAREMGFYVYATYDVSTRSGGEGLTADGAALDDLAVNIGAFAEAYKPDGILLDGYECADSPAAYASYLQSGGGMGYEAYQRQVPRALLETAAAAVRENAPGVQVGLYAQAVWQNSDADPDGSDTKAETTALGTGNADTRAFVKDGLFDFVMVKNYGSTNEETARFGVVAAWWAGVVDGTDTKLYMMHAADRVGTQSVGWTVYEQLTAQIIRLEEAGGSSGSAFNSLAALRSDPGGSTTTLIQYLNDEINEQWVLTQLAVTKPTELTFTTQEQTVTFQGASDPQADVTLNGEKIPTNESGYFTIREELKAGLNTFTIEHKGKSLTYNITRIVQVIKEVSPTGKISVDGGMQVSVSALAYEGAQVTASVGGQTIQLTETEDDTDEAERDSGYRLYTGVFTAPSASATATSMGNITFTATAQGETQTMQGASVTVNKLAVMGDGAVVYVTADQAETFPTDTLNDNSNPNYFPLPQGTVDKTYGDEIVYKNGSVTKTYWKLESGVRVYSSDIKASGGAMPDQNVISDMRIKTSGSYTTVTLDMTQKVPYKVEYDGSRLVFRFQYTAETPGSADGKGIFESASWDGSNLVLTLKKAGGFIGYRAYYEGDSLNLRFHNSPGGLSGARVVVDPGHGGNDPGAEGFYPGKDEADINYAIAEKLVADLKSQGASVLMTQPGSTMATRLAAARSFNAQVLVSVHSNTAPNSSAKGTEVYYFYPFAKQLAANISANVASALGTDNRGAKAGLYYMTRESQFACVLAEIGFLSNDDEYTKMINSKYQNRIAEAIANGVSAYLGGTSSGYYGSDEDGDDEDGDDEDGGDEDGGDAVESVSLDREKLSMRVGETYQLEATVRPRTAENKDVTWESDDEDVVEVSPSGELTAVGEGEAQVTVTTDDGGETAVCTVKVRGDASDDEQDDEQADPEEGVLVESISISGPDELEADGSRSEYTGEVSPANAEDPGIKWSVSDPDILEISKISDDEHTVYVEGLQEGTAYLIAEGYNGSEAIEKFEIRVVS</sequence>
<protein>
    <recommendedName>
        <fullName evidence="7">N-acetylmuramoyl-L-alanine amidase</fullName>
    </recommendedName>
</protein>
<dbReference type="GO" id="GO:0008745">
    <property type="term" value="F:N-acetylmuramoyl-L-alanine amidase activity"/>
    <property type="evidence" value="ECO:0007669"/>
    <property type="project" value="InterPro"/>
</dbReference>
<evidence type="ECO:0000313" key="6">
    <source>
        <dbReference type="Proteomes" id="UP000196386"/>
    </source>
</evidence>
<feature type="region of interest" description="Disordered" evidence="2">
    <location>
        <begin position="1132"/>
        <end position="1160"/>
    </location>
</feature>
<dbReference type="Gene3D" id="2.60.40.1080">
    <property type="match status" value="2"/>
</dbReference>
<dbReference type="Pfam" id="PF01520">
    <property type="entry name" value="Amidase_3"/>
    <property type="match status" value="1"/>
</dbReference>
<feature type="compositionally biased region" description="Acidic residues" evidence="2">
    <location>
        <begin position="1002"/>
        <end position="1023"/>
    </location>
</feature>
<dbReference type="SUPFAM" id="SSF49373">
    <property type="entry name" value="Invasin/intimin cell-adhesion fragments"/>
    <property type="match status" value="1"/>
</dbReference>
<dbReference type="EMBL" id="NFKP01000017">
    <property type="protein sequence ID" value="OUP68476.1"/>
    <property type="molecule type" value="Genomic_DNA"/>
</dbReference>
<dbReference type="SUPFAM" id="SSF53187">
    <property type="entry name" value="Zn-dependent exopeptidases"/>
    <property type="match status" value="1"/>
</dbReference>
<evidence type="ECO:0000256" key="1">
    <source>
        <dbReference type="ARBA" id="ARBA00022801"/>
    </source>
</evidence>
<feature type="domain" description="BIG2" evidence="3">
    <location>
        <begin position="1024"/>
        <end position="1101"/>
    </location>
</feature>
<dbReference type="InterPro" id="IPR013783">
    <property type="entry name" value="Ig-like_fold"/>
</dbReference>
<comment type="caution">
    <text evidence="5">The sequence shown here is derived from an EMBL/GenBank/DDBJ whole genome shotgun (WGS) entry which is preliminary data.</text>
</comment>
<feature type="domain" description="MurNAc-LAA" evidence="4">
    <location>
        <begin position="881"/>
        <end position="989"/>
    </location>
</feature>
<reference evidence="6" key="1">
    <citation type="submission" date="2017-04" db="EMBL/GenBank/DDBJ databases">
        <title>Function of individual gut microbiota members based on whole genome sequencing of pure cultures obtained from chicken caecum.</title>
        <authorList>
            <person name="Medvecky M."/>
            <person name="Cejkova D."/>
            <person name="Polansky O."/>
            <person name="Karasova D."/>
            <person name="Kubasova T."/>
            <person name="Cizek A."/>
            <person name="Rychlik I."/>
        </authorList>
    </citation>
    <scope>NUCLEOTIDE SEQUENCE [LARGE SCALE GENOMIC DNA]</scope>
    <source>
        <strain evidence="6">An175</strain>
    </source>
</reference>
<proteinExistence type="predicted"/>
<evidence type="ECO:0000259" key="4">
    <source>
        <dbReference type="SMART" id="SM00646"/>
    </source>
</evidence>
<evidence type="ECO:0000259" key="3">
    <source>
        <dbReference type="SMART" id="SM00635"/>
    </source>
</evidence>
<dbReference type="InterPro" id="IPR050695">
    <property type="entry name" value="N-acetylmuramoyl_amidase_3"/>
</dbReference>
<dbReference type="InterPro" id="IPR003343">
    <property type="entry name" value="Big_2"/>
</dbReference>